<dbReference type="AlphaFoldDB" id="A0A9R1X5T6"/>
<dbReference type="EMBL" id="NBSK02000007">
    <property type="protein sequence ID" value="KAJ0196997.1"/>
    <property type="molecule type" value="Genomic_DNA"/>
</dbReference>
<evidence type="ECO:0000259" key="1">
    <source>
        <dbReference type="Pfam" id="PF00078"/>
    </source>
</evidence>
<dbReference type="PANTHER" id="PTHR46890:SF50">
    <property type="entry name" value="RNA-DIRECTED DNA POLYMERASE, EUKARYOTA, REVERSE TRANSCRIPTASE ZINC-BINDING DOMAIN PROTEIN-RELATED"/>
    <property type="match status" value="1"/>
</dbReference>
<accession>A0A9R1X5T6</accession>
<evidence type="ECO:0000313" key="3">
    <source>
        <dbReference type="Proteomes" id="UP000235145"/>
    </source>
</evidence>
<sequence length="255" mass="29071">MVYGTWIYNVEDIKQETHNFFAAKFRETYRCYPLLINSSIKQFSIDAVLNCGREKARGPNGFTFKFIKYFWPIMQHDIMRCVRYFEEVGGIARGNNSSFITLLLKLMDPLSLVDYQLISLIGCIYKIIAKALTSMLERVIGLVIDEVQTVFIEGRDILNGPMIINELCTWANKTKSKNFLFKVDFDKAFNSISWKYMESIMIEMGFGCKWILWIKGCLPSSKASALINGSATKELSTTKGARKVTLSLRSCSSSS</sequence>
<keyword evidence="3" id="KW-1185">Reference proteome</keyword>
<name>A0A9R1X5T6_LACSA</name>
<comment type="caution">
    <text evidence="2">The sequence shown here is derived from an EMBL/GenBank/DDBJ whole genome shotgun (WGS) entry which is preliminary data.</text>
</comment>
<dbReference type="Proteomes" id="UP000235145">
    <property type="component" value="Unassembled WGS sequence"/>
</dbReference>
<dbReference type="Pfam" id="PF00078">
    <property type="entry name" value="RVT_1"/>
    <property type="match status" value="1"/>
</dbReference>
<organism evidence="2 3">
    <name type="scientific">Lactuca sativa</name>
    <name type="common">Garden lettuce</name>
    <dbReference type="NCBI Taxonomy" id="4236"/>
    <lineage>
        <taxon>Eukaryota</taxon>
        <taxon>Viridiplantae</taxon>
        <taxon>Streptophyta</taxon>
        <taxon>Embryophyta</taxon>
        <taxon>Tracheophyta</taxon>
        <taxon>Spermatophyta</taxon>
        <taxon>Magnoliopsida</taxon>
        <taxon>eudicotyledons</taxon>
        <taxon>Gunneridae</taxon>
        <taxon>Pentapetalae</taxon>
        <taxon>asterids</taxon>
        <taxon>campanulids</taxon>
        <taxon>Asterales</taxon>
        <taxon>Asteraceae</taxon>
        <taxon>Cichorioideae</taxon>
        <taxon>Cichorieae</taxon>
        <taxon>Lactucinae</taxon>
        <taxon>Lactuca</taxon>
    </lineage>
</organism>
<dbReference type="InterPro" id="IPR052343">
    <property type="entry name" value="Retrotransposon-Effector_Assoc"/>
</dbReference>
<proteinExistence type="predicted"/>
<dbReference type="InterPro" id="IPR000477">
    <property type="entry name" value="RT_dom"/>
</dbReference>
<reference evidence="2 3" key="1">
    <citation type="journal article" date="2017" name="Nat. Commun.">
        <title>Genome assembly with in vitro proximity ligation data and whole-genome triplication in lettuce.</title>
        <authorList>
            <person name="Reyes-Chin-Wo S."/>
            <person name="Wang Z."/>
            <person name="Yang X."/>
            <person name="Kozik A."/>
            <person name="Arikit S."/>
            <person name="Song C."/>
            <person name="Xia L."/>
            <person name="Froenicke L."/>
            <person name="Lavelle D.O."/>
            <person name="Truco M.J."/>
            <person name="Xia R."/>
            <person name="Zhu S."/>
            <person name="Xu C."/>
            <person name="Xu H."/>
            <person name="Xu X."/>
            <person name="Cox K."/>
            <person name="Korf I."/>
            <person name="Meyers B.C."/>
            <person name="Michelmore R.W."/>
        </authorList>
    </citation>
    <scope>NUCLEOTIDE SEQUENCE [LARGE SCALE GENOMIC DNA]</scope>
    <source>
        <strain evidence="3">cv. Salinas</strain>
        <tissue evidence="2">Seedlings</tissue>
    </source>
</reference>
<dbReference type="PANTHER" id="PTHR46890">
    <property type="entry name" value="NON-LTR RETROLELEMENT REVERSE TRANSCRIPTASE-LIKE PROTEIN-RELATED"/>
    <property type="match status" value="1"/>
</dbReference>
<protein>
    <recommendedName>
        <fullName evidence="1">Reverse transcriptase domain-containing protein</fullName>
    </recommendedName>
</protein>
<evidence type="ECO:0000313" key="2">
    <source>
        <dbReference type="EMBL" id="KAJ0196997.1"/>
    </source>
</evidence>
<gene>
    <name evidence="2" type="ORF">LSAT_V11C700378790</name>
</gene>
<feature type="domain" description="Reverse transcriptase" evidence="1">
    <location>
        <begin position="114"/>
        <end position="240"/>
    </location>
</feature>